<name>A0A1Q9E8R5_SYMMI</name>
<reference evidence="3 4" key="1">
    <citation type="submission" date="2016-02" db="EMBL/GenBank/DDBJ databases">
        <title>Genome analysis of coral dinoflagellate symbionts highlights evolutionary adaptations to a symbiotic lifestyle.</title>
        <authorList>
            <person name="Aranda M."/>
            <person name="Li Y."/>
            <person name="Liew Y.J."/>
            <person name="Baumgarten S."/>
            <person name="Simakov O."/>
            <person name="Wilson M."/>
            <person name="Piel J."/>
            <person name="Ashoor H."/>
            <person name="Bougouffa S."/>
            <person name="Bajic V.B."/>
            <person name="Ryu T."/>
            <person name="Ravasi T."/>
            <person name="Bayer T."/>
            <person name="Micklem G."/>
            <person name="Kim H."/>
            <person name="Bhak J."/>
            <person name="Lajeunesse T.C."/>
            <person name="Voolstra C.R."/>
        </authorList>
    </citation>
    <scope>NUCLEOTIDE SEQUENCE [LARGE SCALE GENOMIC DNA]</scope>
    <source>
        <strain evidence="3 4">CCMP2467</strain>
    </source>
</reference>
<dbReference type="OrthoDB" id="6359816at2759"/>
<organism evidence="3 4">
    <name type="scientific">Symbiodinium microadriaticum</name>
    <name type="common">Dinoflagellate</name>
    <name type="synonym">Zooxanthella microadriatica</name>
    <dbReference type="NCBI Taxonomy" id="2951"/>
    <lineage>
        <taxon>Eukaryota</taxon>
        <taxon>Sar</taxon>
        <taxon>Alveolata</taxon>
        <taxon>Dinophyceae</taxon>
        <taxon>Suessiales</taxon>
        <taxon>Symbiodiniaceae</taxon>
        <taxon>Symbiodinium</taxon>
    </lineage>
</organism>
<dbReference type="AlphaFoldDB" id="A0A1Q9E8R5"/>
<dbReference type="PROSITE" id="PS50097">
    <property type="entry name" value="BTB"/>
    <property type="match status" value="1"/>
</dbReference>
<dbReference type="SMART" id="SM00225">
    <property type="entry name" value="BTB"/>
    <property type="match status" value="1"/>
</dbReference>
<dbReference type="Pfam" id="PF00651">
    <property type="entry name" value="BTB"/>
    <property type="match status" value="1"/>
</dbReference>
<feature type="compositionally biased region" description="Low complexity" evidence="1">
    <location>
        <begin position="63"/>
        <end position="79"/>
    </location>
</feature>
<sequence length="774" mass="87073">MSLLKTLRPSERLEQKTCSSNVVEPAARMKVASLPPLPRRSARSPPDLAPQSTRKIRPRRAPSDSSTVSVASQASVRTATESRPRLDRTSVLPRHVTSERRANLHIAWALHILPRDFKVAQKRMIAAKRSASLPPRPLRVAEPPAPPREAQLRYVIQFGNNSGLLRQLLRSRRGWAPCAGDPGGAGGTYQDRQIKLKPAAGPEINFLWTQYRCSAFLNAMLSGQKGLAVTLNEEKTLKLKDRPGPSWRAAWGRHVIAALAMEALPSMSADPTLMSAEELRAEIEATRRHACAEEARFDQILAENEQAKERQRLREELREARDRLQYTWERNDSAMADRRAIDDDELRVAPQYQPVCPFKKPPVMQANGGGITNFGDMVAKGTYTWRIEGFSWVPCAVEQIRLEGFTPPFVTFVHSHPDFNFGNQEFQFRYSPWAHYLCDQHHGSLAIVPRTRDGVIALRYRIFVKAQSGEFVQWGQTRDVVHDGDSGRTCAYGPDVHWPDDPPCSLGIFGLSHEELLESQWVEHDTLTVKFELEVRPPRNVIQQPLSANEIPEATIHQDTQALLEEGICSDVRFMVQDEVIQAHSQVLCARSEVFRSQLTAGMQESISKVIKIEDCEVSTFKAFLQFVYTDRLPNLEELLSMPASSESRNENGAPQLSQIQALLAVSHKYQVRRLQLWCEAKLSEQIDAVQVCGMLCQAHLFQAKQLEEACLCFIRDHADQVFTLPAYLELITKWPEIALKINLFSAGVSEAEALAAIDALEKHQGQQSEQAGE</sequence>
<gene>
    <name evidence="3" type="primary">BPM3</name>
    <name evidence="3" type="ORF">AK812_SmicGene13192</name>
</gene>
<dbReference type="EMBL" id="LSRX01000226">
    <property type="protein sequence ID" value="OLQ03814.1"/>
    <property type="molecule type" value="Genomic_DNA"/>
</dbReference>
<protein>
    <submittedName>
        <fullName evidence="3">BTB/POZ and MATH domain-containing protein 3</fullName>
    </submittedName>
</protein>
<evidence type="ECO:0000313" key="4">
    <source>
        <dbReference type="Proteomes" id="UP000186817"/>
    </source>
</evidence>
<dbReference type="PANTHER" id="PTHR24413">
    <property type="entry name" value="SPECKLE-TYPE POZ PROTEIN"/>
    <property type="match status" value="1"/>
</dbReference>
<dbReference type="SUPFAM" id="SSF54695">
    <property type="entry name" value="POZ domain"/>
    <property type="match status" value="1"/>
</dbReference>
<feature type="domain" description="BTB" evidence="2">
    <location>
        <begin position="570"/>
        <end position="637"/>
    </location>
</feature>
<dbReference type="InterPro" id="IPR000210">
    <property type="entry name" value="BTB/POZ_dom"/>
</dbReference>
<dbReference type="CDD" id="cd14733">
    <property type="entry name" value="BACK"/>
    <property type="match status" value="1"/>
</dbReference>
<evidence type="ECO:0000313" key="3">
    <source>
        <dbReference type="EMBL" id="OLQ03814.1"/>
    </source>
</evidence>
<evidence type="ECO:0000259" key="2">
    <source>
        <dbReference type="PROSITE" id="PS50097"/>
    </source>
</evidence>
<proteinExistence type="predicted"/>
<dbReference type="Gene3D" id="3.30.710.10">
    <property type="entry name" value="Potassium Channel Kv1.1, Chain A"/>
    <property type="match status" value="1"/>
</dbReference>
<keyword evidence="4" id="KW-1185">Reference proteome</keyword>
<evidence type="ECO:0000256" key="1">
    <source>
        <dbReference type="SAM" id="MobiDB-lite"/>
    </source>
</evidence>
<dbReference type="Proteomes" id="UP000186817">
    <property type="component" value="Unassembled WGS sequence"/>
</dbReference>
<comment type="caution">
    <text evidence="3">The sequence shown here is derived from an EMBL/GenBank/DDBJ whole genome shotgun (WGS) entry which is preliminary data.</text>
</comment>
<dbReference type="InterPro" id="IPR011333">
    <property type="entry name" value="SKP1/BTB/POZ_sf"/>
</dbReference>
<feature type="region of interest" description="Disordered" evidence="1">
    <location>
        <begin position="1"/>
        <end position="92"/>
    </location>
</feature>
<accession>A0A1Q9E8R5</accession>